<dbReference type="GO" id="GO:0006508">
    <property type="term" value="P:proteolysis"/>
    <property type="evidence" value="ECO:0007669"/>
    <property type="project" value="UniProtKB-KW"/>
</dbReference>
<dbReference type="GO" id="GO:0004190">
    <property type="term" value="F:aspartic-type endopeptidase activity"/>
    <property type="evidence" value="ECO:0007669"/>
    <property type="project" value="UniProtKB-KW"/>
</dbReference>
<dbReference type="GO" id="GO:0003677">
    <property type="term" value="F:DNA binding"/>
    <property type="evidence" value="ECO:0007669"/>
    <property type="project" value="UniProtKB-KW"/>
</dbReference>
<dbReference type="InterPro" id="IPR041588">
    <property type="entry name" value="Integrase_H2C2"/>
</dbReference>
<evidence type="ECO:0000256" key="3">
    <source>
        <dbReference type="ARBA" id="ARBA00022695"/>
    </source>
</evidence>
<evidence type="ECO:0000259" key="18">
    <source>
        <dbReference type="PROSITE" id="PS50158"/>
    </source>
</evidence>
<evidence type="ECO:0000256" key="13">
    <source>
        <dbReference type="ARBA" id="ARBA00023125"/>
    </source>
</evidence>
<dbReference type="InterPro" id="IPR043128">
    <property type="entry name" value="Rev_trsase/Diguanyl_cyclase"/>
</dbReference>
<keyword evidence="8" id="KW-0378">Hydrolase</keyword>
<dbReference type="Gene3D" id="2.40.70.10">
    <property type="entry name" value="Acid Proteases"/>
    <property type="match status" value="1"/>
</dbReference>
<keyword evidence="14" id="KW-0233">DNA recombination</keyword>
<dbReference type="CDD" id="cd00303">
    <property type="entry name" value="retropepsin_like"/>
    <property type="match status" value="1"/>
</dbReference>
<keyword evidence="3" id="KW-0548">Nucleotidyltransferase</keyword>
<dbReference type="Pfam" id="PF03732">
    <property type="entry name" value="Retrotrans_gag"/>
    <property type="match status" value="1"/>
</dbReference>
<dbReference type="GO" id="GO:0003887">
    <property type="term" value="F:DNA-directed DNA polymerase activity"/>
    <property type="evidence" value="ECO:0007669"/>
    <property type="project" value="UniProtKB-KW"/>
</dbReference>
<dbReference type="SUPFAM" id="SSF56672">
    <property type="entry name" value="DNA/RNA polymerases"/>
    <property type="match status" value="1"/>
</dbReference>
<dbReference type="InterPro" id="IPR001584">
    <property type="entry name" value="Integrase_cat-core"/>
</dbReference>
<feature type="domain" description="Integrase catalytic" evidence="20">
    <location>
        <begin position="969"/>
        <end position="1136"/>
    </location>
</feature>
<keyword evidence="13" id="KW-0238">DNA-binding</keyword>
<dbReference type="InterPro" id="IPR001878">
    <property type="entry name" value="Znf_CCHC"/>
</dbReference>
<feature type="compositionally biased region" description="Polar residues" evidence="17">
    <location>
        <begin position="171"/>
        <end position="183"/>
    </location>
</feature>
<dbReference type="CDD" id="cd01647">
    <property type="entry name" value="RT_LTR"/>
    <property type="match status" value="1"/>
</dbReference>
<keyword evidence="10" id="KW-0229">DNA integration</keyword>
<keyword evidence="7" id="KW-0255">Endonuclease</keyword>
<keyword evidence="9" id="KW-0460">Magnesium</keyword>
<keyword evidence="11" id="KW-0695">RNA-directed DNA polymerase</keyword>
<evidence type="ECO:0000256" key="4">
    <source>
        <dbReference type="ARBA" id="ARBA00022722"/>
    </source>
</evidence>
<dbReference type="PROSITE" id="PS50994">
    <property type="entry name" value="INTEGRASE"/>
    <property type="match status" value="1"/>
</dbReference>
<evidence type="ECO:0000256" key="2">
    <source>
        <dbReference type="ARBA" id="ARBA00022679"/>
    </source>
</evidence>
<dbReference type="Proteomes" id="UP000321393">
    <property type="component" value="Unassembled WGS sequence"/>
</dbReference>
<dbReference type="InterPro" id="IPR041577">
    <property type="entry name" value="RT_RNaseH_2"/>
</dbReference>
<dbReference type="Pfam" id="PF17919">
    <property type="entry name" value="RT_RNaseH_2"/>
    <property type="match status" value="1"/>
</dbReference>
<organism evidence="21 22">
    <name type="scientific">Cucumis melo var. makuwa</name>
    <name type="common">Oriental melon</name>
    <dbReference type="NCBI Taxonomy" id="1194695"/>
    <lineage>
        <taxon>Eukaryota</taxon>
        <taxon>Viridiplantae</taxon>
        <taxon>Streptophyta</taxon>
        <taxon>Embryophyta</taxon>
        <taxon>Tracheophyta</taxon>
        <taxon>Spermatophyta</taxon>
        <taxon>Magnoliopsida</taxon>
        <taxon>eudicotyledons</taxon>
        <taxon>Gunneridae</taxon>
        <taxon>Pentapetalae</taxon>
        <taxon>rosids</taxon>
        <taxon>fabids</taxon>
        <taxon>Cucurbitales</taxon>
        <taxon>Cucurbitaceae</taxon>
        <taxon>Benincaseae</taxon>
        <taxon>Cucumis</taxon>
    </lineage>
</organism>
<dbReference type="FunFam" id="3.10.20.370:FF:000001">
    <property type="entry name" value="Retrovirus-related Pol polyprotein from transposon 17.6-like protein"/>
    <property type="match status" value="1"/>
</dbReference>
<dbReference type="GO" id="GO:0003964">
    <property type="term" value="F:RNA-directed DNA polymerase activity"/>
    <property type="evidence" value="ECO:0007669"/>
    <property type="project" value="UniProtKB-KW"/>
</dbReference>
<dbReference type="InterPro" id="IPR043502">
    <property type="entry name" value="DNA/RNA_pol_sf"/>
</dbReference>
<evidence type="ECO:0000256" key="14">
    <source>
        <dbReference type="ARBA" id="ARBA00023172"/>
    </source>
</evidence>
<keyword evidence="1" id="KW-0645">Protease</keyword>
<evidence type="ECO:0000256" key="1">
    <source>
        <dbReference type="ARBA" id="ARBA00022670"/>
    </source>
</evidence>
<evidence type="ECO:0000256" key="6">
    <source>
        <dbReference type="ARBA" id="ARBA00022750"/>
    </source>
</evidence>
<evidence type="ECO:0000256" key="12">
    <source>
        <dbReference type="ARBA" id="ARBA00022932"/>
    </source>
</evidence>
<evidence type="ECO:0000256" key="9">
    <source>
        <dbReference type="ARBA" id="ARBA00022842"/>
    </source>
</evidence>
<reference evidence="21 22" key="1">
    <citation type="submission" date="2019-08" db="EMBL/GenBank/DDBJ databases">
        <title>Draft genome sequences of two oriental melons (Cucumis melo L. var makuwa).</title>
        <authorList>
            <person name="Kwon S.-Y."/>
        </authorList>
    </citation>
    <scope>NUCLEOTIDE SEQUENCE [LARGE SCALE GENOMIC DNA]</scope>
    <source>
        <strain evidence="22">cv. SW 3</strain>
        <tissue evidence="21">Leaf</tissue>
    </source>
</reference>
<feature type="domain" description="CCHC-type" evidence="18">
    <location>
        <begin position="244"/>
        <end position="258"/>
    </location>
</feature>
<evidence type="ECO:0000256" key="15">
    <source>
        <dbReference type="ARBA" id="ARBA00023268"/>
    </source>
</evidence>
<dbReference type="Gene3D" id="1.10.340.70">
    <property type="match status" value="1"/>
</dbReference>
<dbReference type="OrthoDB" id="2013610at2759"/>
<evidence type="ECO:0000256" key="16">
    <source>
        <dbReference type="PROSITE-ProRule" id="PRU00047"/>
    </source>
</evidence>
<feature type="domain" description="Reverse transcriptase" evidence="19">
    <location>
        <begin position="496"/>
        <end position="675"/>
    </location>
</feature>
<dbReference type="InterPro" id="IPR000477">
    <property type="entry name" value="RT_dom"/>
</dbReference>
<dbReference type="InterPro" id="IPR036397">
    <property type="entry name" value="RNaseH_sf"/>
</dbReference>
<dbReference type="SUPFAM" id="SSF50630">
    <property type="entry name" value="Acid proteases"/>
    <property type="match status" value="1"/>
</dbReference>
<dbReference type="Gene3D" id="3.30.70.270">
    <property type="match status" value="2"/>
</dbReference>
<evidence type="ECO:0000313" key="21">
    <source>
        <dbReference type="EMBL" id="KAA0026230.1"/>
    </source>
</evidence>
<dbReference type="SMART" id="SM00343">
    <property type="entry name" value="ZnF_C2HC"/>
    <property type="match status" value="1"/>
</dbReference>
<evidence type="ECO:0000259" key="20">
    <source>
        <dbReference type="PROSITE" id="PS50994"/>
    </source>
</evidence>
<proteinExistence type="predicted"/>
<name>A0A5A7SJ52_CUCMM</name>
<keyword evidence="16" id="KW-0862">Zinc</keyword>
<dbReference type="GO" id="GO:0008270">
    <property type="term" value="F:zinc ion binding"/>
    <property type="evidence" value="ECO:0007669"/>
    <property type="project" value="UniProtKB-KW"/>
</dbReference>
<dbReference type="EMBL" id="SSTE01022979">
    <property type="protein sequence ID" value="KAA0026230.1"/>
    <property type="molecule type" value="Genomic_DNA"/>
</dbReference>
<dbReference type="GO" id="GO:0015074">
    <property type="term" value="P:DNA integration"/>
    <property type="evidence" value="ECO:0007669"/>
    <property type="project" value="UniProtKB-KW"/>
</dbReference>
<dbReference type="PANTHER" id="PTHR37984">
    <property type="entry name" value="PROTEIN CBG26694"/>
    <property type="match status" value="1"/>
</dbReference>
<keyword evidence="4" id="KW-0540">Nuclease</keyword>
<dbReference type="Gene3D" id="3.10.10.10">
    <property type="entry name" value="HIV Type 1 Reverse Transcriptase, subunit A, domain 1"/>
    <property type="match status" value="1"/>
</dbReference>
<evidence type="ECO:0000313" key="22">
    <source>
        <dbReference type="Proteomes" id="UP000321393"/>
    </source>
</evidence>
<keyword evidence="6" id="KW-0064">Aspartyl protease</keyword>
<comment type="caution">
    <text evidence="21">The sequence shown here is derived from an EMBL/GenBank/DDBJ whole genome shotgun (WGS) entry which is preliminary data.</text>
</comment>
<keyword evidence="12" id="KW-0239">DNA-directed DNA polymerase</keyword>
<evidence type="ECO:0000256" key="11">
    <source>
        <dbReference type="ARBA" id="ARBA00022918"/>
    </source>
</evidence>
<dbReference type="Pfam" id="PF08284">
    <property type="entry name" value="RVP_2"/>
    <property type="match status" value="1"/>
</dbReference>
<sequence>MPVTHADLAAMEQRFRDLIMQMREQQQPAPPAPAPAPVPVVPQIVPDQLSAEAKHLRDFRKYNPTTFDGSLEDPTRAQLGTAWWETTERMLGGDEFLNLEQGDMTVEQYDTKFDMLSRFAPEMIATEAARADKFVRGLLLDIQGLVRAFQPTTHADALRLAVDLNLQKRANSSKVAGRGSTSGQKRKAEQQPIPVSQRNFRPGGEFRRFQQKPFEAGEAARGKPLCATCGKHHLGRCLFGTRTCFKCRQEGHTADRCPMRLTGNAQNQGAGALHQGTLPVLGHYALVLFDSGLSHSFISSAFVLHARLEVEPLHHVLSVSTPSGECMLSKEKVKACQIEVAGHVIEVTLLVLDMLDFDVILGMDWLAANHASIDCSRKEVAFNPPSMASFKFKGEGSRSLPQVISTIRASKLLSQGTWGILASVVDTREVDVSLSSEPVVRDYPDVFPEELPGLPPHREVEFAIELEPGTVPISRAPYRMAPAELKELKVQLQETLDKGFIRPSVSPWGAPVLFVKKKDGSMRLCIDYRELNKVIVKNRYPLPRIDDLFDQLQGATVFSKIDLRSGYHQLRIKDGDVPKTAFRSRYGHYEFIVMSFGLTNAPAVFMDSMNRVFREFLDSFVIVFIDDILIYSKTEAEHEEHLCIVLQTLWDNKLYAKFSKCEFWLKQVSFLGHVVSKAGVSVDPAKIEAVTGWTRPSTVSEVRSFLGLAGYYRWFVENFSRIATSLTQLTRKGAPFVWSKACEDSFQNLKQKLVTAPVLTVPDGSGSFVIYSDASKKGLGCVLMQQGKVVAYASRQLKSHEQNYPTHDLELAAVVFALKIWRHYLYGKANVVADALSIKVSHSAALITRQAPLHRDLERAEIAVSVGAVTIQLAQLTVQPTLRQRIIDAQSNDPYLVEKRGLVEAGQAVEFSISSDGGLLFERRLCSTKMYRDLKRVYWWRNMKREVAEFVSRCLVCQQVKAPRQKPAGLLQPLSILEWKWENMSMDFITGLPRTLRGFTVIWVVVDRLNKSAHFVPGKSTYTASKWAQLYMSEIVRLHGVPVSIVSDRDARFTSKFWKGLQTTMGTRLDFSTAFHPQTDGRTERLNQVLEDMLRACALEFPGSWDSHLHLMEFAYNNSYQATIGMAPFEALYGKCCRSPVCWGEVGEQRLMGPELVQSTNEAIQKIRSRMHTAQSRQKSYADVRRKDLEFEVGDKVFLKVAPMRGVLRFERRGKLSPRFVGPFEILERIGPIAYRLALPPSLSTVHDVFHVSMLTKYVPDPSHVVDYEPLEIDENLSYTEQPVEVLAREVKTLRNKEIPLVKVLWRNHRVEEATWEREDDMMSRYPELRATPPSAVPSPSSSSPAFTPPPVFLFFLPFAHVSTSAPVSDLLSVTSSVVLHRPHERSLLHLTGRTSPTESHPTAAVSDHLLLGSACTASHRPSLPRLYSVGRRISSINVDPLSVDSIEGHNRVSGKGFPTTRPRIEAGNVVIHRGLHVMRLLVVACVLWGVRSCLRIDPDAGCSCTLRLCASFGSTRLICAPFGSTRLIGASLGITRLVGVSFGITRLICAFYGTARLLCRVRVQRGAVRREAGRMREGHMDASGFLYASADVFC</sequence>
<evidence type="ECO:0000256" key="7">
    <source>
        <dbReference type="ARBA" id="ARBA00022759"/>
    </source>
</evidence>
<dbReference type="Pfam" id="PF00078">
    <property type="entry name" value="RVT_1"/>
    <property type="match status" value="1"/>
</dbReference>
<gene>
    <name evidence="21" type="ORF">E6C27_scaffold19G002110</name>
</gene>
<dbReference type="InterPro" id="IPR050951">
    <property type="entry name" value="Retrovirus_Pol_polyprotein"/>
</dbReference>
<dbReference type="InterPro" id="IPR005162">
    <property type="entry name" value="Retrotrans_gag_dom"/>
</dbReference>
<dbReference type="InterPro" id="IPR021109">
    <property type="entry name" value="Peptidase_aspartic_dom_sf"/>
</dbReference>
<dbReference type="Pfam" id="PF17921">
    <property type="entry name" value="Integrase_H2C2"/>
    <property type="match status" value="1"/>
</dbReference>
<evidence type="ECO:0000256" key="17">
    <source>
        <dbReference type="SAM" id="MobiDB-lite"/>
    </source>
</evidence>
<evidence type="ECO:0000256" key="10">
    <source>
        <dbReference type="ARBA" id="ARBA00022908"/>
    </source>
</evidence>
<dbReference type="GO" id="GO:0004519">
    <property type="term" value="F:endonuclease activity"/>
    <property type="evidence" value="ECO:0007669"/>
    <property type="project" value="UniProtKB-KW"/>
</dbReference>
<dbReference type="Pfam" id="PF24626">
    <property type="entry name" value="SH3_Tf2-1"/>
    <property type="match status" value="1"/>
</dbReference>
<keyword evidence="15" id="KW-0511">Multifunctional enzyme</keyword>
<accession>A0A5A7SJ52</accession>
<dbReference type="InterPro" id="IPR012337">
    <property type="entry name" value="RNaseH-like_sf"/>
</dbReference>
<evidence type="ECO:0000256" key="8">
    <source>
        <dbReference type="ARBA" id="ARBA00022801"/>
    </source>
</evidence>
<evidence type="ECO:0000256" key="5">
    <source>
        <dbReference type="ARBA" id="ARBA00022723"/>
    </source>
</evidence>
<dbReference type="PROSITE" id="PS50158">
    <property type="entry name" value="ZF_CCHC"/>
    <property type="match status" value="1"/>
</dbReference>
<evidence type="ECO:0000259" key="19">
    <source>
        <dbReference type="PROSITE" id="PS50878"/>
    </source>
</evidence>
<dbReference type="InterPro" id="IPR056924">
    <property type="entry name" value="SH3_Tf2-1"/>
</dbReference>
<feature type="region of interest" description="Disordered" evidence="17">
    <location>
        <begin position="171"/>
        <end position="204"/>
    </location>
</feature>
<protein>
    <submittedName>
        <fullName evidence="21">Pol protein</fullName>
    </submittedName>
</protein>
<dbReference type="SUPFAM" id="SSF53098">
    <property type="entry name" value="Ribonuclease H-like"/>
    <property type="match status" value="1"/>
</dbReference>
<keyword evidence="5" id="KW-0479">Metal-binding</keyword>
<dbReference type="FunFam" id="3.30.70.270:FF:000020">
    <property type="entry name" value="Transposon Tf2-6 polyprotein-like Protein"/>
    <property type="match status" value="1"/>
</dbReference>
<dbReference type="Gene3D" id="3.30.420.10">
    <property type="entry name" value="Ribonuclease H-like superfamily/Ribonuclease H"/>
    <property type="match status" value="1"/>
</dbReference>
<dbReference type="PANTHER" id="PTHR37984:SF5">
    <property type="entry name" value="PROTEIN NYNRIN-LIKE"/>
    <property type="match status" value="1"/>
</dbReference>
<dbReference type="GO" id="GO:0006310">
    <property type="term" value="P:DNA recombination"/>
    <property type="evidence" value="ECO:0007669"/>
    <property type="project" value="UniProtKB-KW"/>
</dbReference>
<dbReference type="PROSITE" id="PS50878">
    <property type="entry name" value="RT_POL"/>
    <property type="match status" value="1"/>
</dbReference>
<keyword evidence="16" id="KW-0863">Zinc-finger</keyword>
<keyword evidence="2" id="KW-0808">Transferase</keyword>